<dbReference type="EMBL" id="MK500327">
    <property type="protein sequence ID" value="QBK85626.1"/>
    <property type="molecule type" value="Genomic_DNA"/>
</dbReference>
<protein>
    <submittedName>
        <fullName evidence="1">Uncharacterized protein</fullName>
    </submittedName>
</protein>
<organism evidence="1">
    <name type="scientific">Marseillevirus LCMAC101</name>
    <dbReference type="NCBI Taxonomy" id="2506602"/>
    <lineage>
        <taxon>Viruses</taxon>
        <taxon>Varidnaviria</taxon>
        <taxon>Bamfordvirae</taxon>
        <taxon>Nucleocytoviricota</taxon>
        <taxon>Megaviricetes</taxon>
        <taxon>Pimascovirales</taxon>
        <taxon>Pimascovirales incertae sedis</taxon>
        <taxon>Marseilleviridae</taxon>
    </lineage>
</organism>
<name>A0A481YT11_9VIRU</name>
<sequence>MSDTKKLTSPSASPKYKKHSFKYVVIDTGYVSRLWETHDTIDENHRFFHALYINMLDKYDSIFDEGDFNFEDEKLYFCDREPTYVDSLMELKKKYEIREPGTVQYPKLLFAHDNIWGKDKGAKFIVKGNSEAKKMSELFEKEGLMTDGIMCFKCEDCNLMDLLNLVRENHYCATFDVTDFSLYSGDGEEEENPCFLIVTVDSESG</sequence>
<accession>A0A481YT11</accession>
<reference evidence="1" key="1">
    <citation type="journal article" date="2019" name="MBio">
        <title>Virus Genomes from Deep Sea Sediments Expand the Ocean Megavirome and Support Independent Origins of Viral Gigantism.</title>
        <authorList>
            <person name="Backstrom D."/>
            <person name="Yutin N."/>
            <person name="Jorgensen S.L."/>
            <person name="Dharamshi J."/>
            <person name="Homa F."/>
            <person name="Zaremba-Niedwiedzka K."/>
            <person name="Spang A."/>
            <person name="Wolf Y.I."/>
            <person name="Koonin E.V."/>
            <person name="Ettema T.J."/>
        </authorList>
    </citation>
    <scope>NUCLEOTIDE SEQUENCE</scope>
</reference>
<evidence type="ECO:0000313" key="1">
    <source>
        <dbReference type="EMBL" id="QBK85626.1"/>
    </source>
</evidence>
<gene>
    <name evidence="1" type="ORF">LCMAC101_02210</name>
</gene>
<proteinExistence type="predicted"/>